<dbReference type="Pfam" id="PF07980">
    <property type="entry name" value="SusD_RagB"/>
    <property type="match status" value="1"/>
</dbReference>
<keyword evidence="5" id="KW-0998">Cell outer membrane</keyword>
<dbReference type="InterPro" id="IPR012944">
    <property type="entry name" value="SusD_RagB_dom"/>
</dbReference>
<dbReference type="Pfam" id="PF14322">
    <property type="entry name" value="SusD-like_3"/>
    <property type="match status" value="1"/>
</dbReference>
<reference evidence="9 10" key="1">
    <citation type="submission" date="2021-03" db="EMBL/GenBank/DDBJ databases">
        <title>Fibrella sp. HMF5405 genome sequencing and assembly.</title>
        <authorList>
            <person name="Kang H."/>
            <person name="Kim H."/>
            <person name="Bae S."/>
            <person name="Joh K."/>
        </authorList>
    </citation>
    <scope>NUCLEOTIDE SEQUENCE [LARGE SCALE GENOMIC DNA]</scope>
    <source>
        <strain evidence="9 10">HMF5405</strain>
    </source>
</reference>
<comment type="similarity">
    <text evidence="2">Belongs to the SusD family.</text>
</comment>
<evidence type="ECO:0000313" key="10">
    <source>
        <dbReference type="Proteomes" id="UP000664628"/>
    </source>
</evidence>
<feature type="signal peptide" evidence="6">
    <location>
        <begin position="1"/>
        <end position="20"/>
    </location>
</feature>
<protein>
    <submittedName>
        <fullName evidence="9">RagB/SusD family nutrient uptake outer membrane protein</fullName>
    </submittedName>
</protein>
<evidence type="ECO:0000256" key="3">
    <source>
        <dbReference type="ARBA" id="ARBA00022729"/>
    </source>
</evidence>
<feature type="chain" id="PRO_5045442966" evidence="6">
    <location>
        <begin position="21"/>
        <end position="564"/>
    </location>
</feature>
<organism evidence="9 10">
    <name type="scientific">Fibrella forsythiae</name>
    <dbReference type="NCBI Taxonomy" id="2817061"/>
    <lineage>
        <taxon>Bacteria</taxon>
        <taxon>Pseudomonadati</taxon>
        <taxon>Bacteroidota</taxon>
        <taxon>Cytophagia</taxon>
        <taxon>Cytophagales</taxon>
        <taxon>Spirosomataceae</taxon>
        <taxon>Fibrella</taxon>
    </lineage>
</organism>
<comment type="caution">
    <text evidence="9">The sequence shown here is derived from an EMBL/GenBank/DDBJ whole genome shotgun (WGS) entry which is preliminary data.</text>
</comment>
<feature type="domain" description="RagB/SusD" evidence="7">
    <location>
        <begin position="291"/>
        <end position="564"/>
    </location>
</feature>
<dbReference type="CDD" id="cd08977">
    <property type="entry name" value="SusD"/>
    <property type="match status" value="1"/>
</dbReference>
<dbReference type="Proteomes" id="UP000664628">
    <property type="component" value="Unassembled WGS sequence"/>
</dbReference>
<dbReference type="Gene3D" id="1.25.40.390">
    <property type="match status" value="1"/>
</dbReference>
<evidence type="ECO:0000256" key="5">
    <source>
        <dbReference type="ARBA" id="ARBA00023237"/>
    </source>
</evidence>
<evidence type="ECO:0000313" key="9">
    <source>
        <dbReference type="EMBL" id="MBO0951815.1"/>
    </source>
</evidence>
<dbReference type="SUPFAM" id="SSF48452">
    <property type="entry name" value="TPR-like"/>
    <property type="match status" value="1"/>
</dbReference>
<evidence type="ECO:0000256" key="1">
    <source>
        <dbReference type="ARBA" id="ARBA00004442"/>
    </source>
</evidence>
<comment type="subcellular location">
    <subcellularLocation>
        <location evidence="1">Cell outer membrane</location>
    </subcellularLocation>
</comment>
<gene>
    <name evidence="9" type="ORF">J2I46_24745</name>
</gene>
<dbReference type="InterPro" id="IPR011990">
    <property type="entry name" value="TPR-like_helical_dom_sf"/>
</dbReference>
<evidence type="ECO:0000256" key="6">
    <source>
        <dbReference type="SAM" id="SignalP"/>
    </source>
</evidence>
<keyword evidence="3 6" id="KW-0732">Signal</keyword>
<evidence type="ECO:0000259" key="7">
    <source>
        <dbReference type="Pfam" id="PF07980"/>
    </source>
</evidence>
<dbReference type="InterPro" id="IPR033985">
    <property type="entry name" value="SusD-like_N"/>
</dbReference>
<evidence type="ECO:0000256" key="4">
    <source>
        <dbReference type="ARBA" id="ARBA00023136"/>
    </source>
</evidence>
<dbReference type="PROSITE" id="PS51257">
    <property type="entry name" value="PROKAR_LIPOPROTEIN"/>
    <property type="match status" value="1"/>
</dbReference>
<evidence type="ECO:0000259" key="8">
    <source>
        <dbReference type="Pfam" id="PF14322"/>
    </source>
</evidence>
<name>A0ABS3JP91_9BACT</name>
<proteinExistence type="inferred from homology"/>
<sequence>MCKKLYISVLVVALAMIGSACERVETEPRDWIKEDLVWDEKDRNATLAVFFLNDIYNFIPGGFNRIGTGNGDFLDAGAGDAIPSRIARPVEYYTNGFISAVNNPDPYWGNSYAGIRRVNIFLANIDRVPATAASIVTWKAEARFIRAYLYFELLKRYGGVPLIGDKIFTLNDDLSLPRNTFDETVNYIVAECDVVKADLRKEPVSDNEWGRVPRGAAIALKGRTLLYAASPLFNGGGVSTDATKKALTGYPTFDATRWQKAVDAAAELIALNYYALQPVYNNIFVVKKNTEIILAKQSGNNTSIESLNAPVGYGSPTASQGLTSPTQNLVDAFTTDAGLPITDAASGYNPQNPYAARDPRLAVTVFVNGQRWLQRNVETFDGGRDRPGGNIVQTRTGYYLRKFMADFSNNTTYTNQSHNFPLFRYAETLLNYAEALNEVGRTEDAVKQVIEIRKRAGIKAGTASRYGIASGINQADLRALIQNERRVELAFEEHRFWDVRRWKIAEATLNAPLFGMQITRSATGTLTYNKVQVGTSIFSKRLYYMPLPYDETTKNLNLVQNEGW</sequence>
<keyword evidence="4" id="KW-0472">Membrane</keyword>
<dbReference type="EMBL" id="JAFMYW010000009">
    <property type="protein sequence ID" value="MBO0951815.1"/>
    <property type="molecule type" value="Genomic_DNA"/>
</dbReference>
<dbReference type="RefSeq" id="WP_207331772.1">
    <property type="nucleotide sequence ID" value="NZ_JAFMYW010000009.1"/>
</dbReference>
<feature type="domain" description="SusD-like N-terminal" evidence="8">
    <location>
        <begin position="103"/>
        <end position="195"/>
    </location>
</feature>
<keyword evidence="10" id="KW-1185">Reference proteome</keyword>
<evidence type="ECO:0000256" key="2">
    <source>
        <dbReference type="ARBA" id="ARBA00006275"/>
    </source>
</evidence>
<accession>A0ABS3JP91</accession>